<dbReference type="SUPFAM" id="SSF53067">
    <property type="entry name" value="Actin-like ATPase domain"/>
    <property type="match status" value="1"/>
</dbReference>
<feature type="non-terminal residue" evidence="2">
    <location>
        <position position="154"/>
    </location>
</feature>
<feature type="domain" description="ATPase BadF/BadG/BcrA/BcrD type" evidence="1">
    <location>
        <begin position="2"/>
        <end position="152"/>
    </location>
</feature>
<dbReference type="AlphaFoldDB" id="X1PZX2"/>
<comment type="caution">
    <text evidence="2">The sequence shown here is derived from an EMBL/GenBank/DDBJ whole genome shotgun (WGS) entry which is preliminary data.</text>
</comment>
<name>X1PZX2_9ZZZZ</name>
<dbReference type="InterPro" id="IPR043129">
    <property type="entry name" value="ATPase_NBD"/>
</dbReference>
<evidence type="ECO:0000313" key="2">
    <source>
        <dbReference type="EMBL" id="GAI48041.1"/>
    </source>
</evidence>
<dbReference type="Pfam" id="PF01869">
    <property type="entry name" value="BcrAD_BadFG"/>
    <property type="match status" value="1"/>
</dbReference>
<protein>
    <recommendedName>
        <fullName evidence="1">ATPase BadF/BadG/BcrA/BcrD type domain-containing protein</fullName>
    </recommendedName>
</protein>
<dbReference type="Gene3D" id="3.30.420.40">
    <property type="match status" value="1"/>
</dbReference>
<gene>
    <name evidence="2" type="ORF">S06H3_62397</name>
</gene>
<proteinExistence type="predicted"/>
<dbReference type="PANTHER" id="PTHR32329:SF7">
    <property type="entry name" value="ACTIVATOR OF 2-HYDROXYACYL-COA-HYDRATASE"/>
    <property type="match status" value="1"/>
</dbReference>
<feature type="non-terminal residue" evidence="2">
    <location>
        <position position="1"/>
    </location>
</feature>
<reference evidence="2" key="1">
    <citation type="journal article" date="2014" name="Front. Microbiol.">
        <title>High frequency of phylogenetically diverse reductive dehalogenase-homologous genes in deep subseafloor sedimentary metagenomes.</title>
        <authorList>
            <person name="Kawai M."/>
            <person name="Futagami T."/>
            <person name="Toyoda A."/>
            <person name="Takaki Y."/>
            <person name="Nishi S."/>
            <person name="Hori S."/>
            <person name="Arai W."/>
            <person name="Tsubouchi T."/>
            <person name="Morono Y."/>
            <person name="Uchiyama I."/>
            <person name="Ito T."/>
            <person name="Fujiyama A."/>
            <person name="Inagaki F."/>
            <person name="Takami H."/>
        </authorList>
    </citation>
    <scope>NUCLEOTIDE SEQUENCE</scope>
    <source>
        <strain evidence="2">Expedition CK06-06</strain>
    </source>
</reference>
<sequence length="154" mass="16734">EIGGQDSKYISLENGVVVDFEMNHACAAGTGSFLEEQAQRLDINIDKEFAELAFKSDAPIKLGERCTVFMESDLLSYQQQGAITEDLVAGLSYSIVANYLNRVVGRRRIGKHICFQGGTAFNHAVWAAFEKVTGKPIMVPDHHEVTGALGAASI</sequence>
<evidence type="ECO:0000259" key="1">
    <source>
        <dbReference type="Pfam" id="PF01869"/>
    </source>
</evidence>
<dbReference type="InterPro" id="IPR051805">
    <property type="entry name" value="Dehydratase_Activator_Redct"/>
</dbReference>
<dbReference type="InterPro" id="IPR002731">
    <property type="entry name" value="ATPase_BadF"/>
</dbReference>
<dbReference type="PANTHER" id="PTHR32329">
    <property type="entry name" value="BIFUNCTIONAL PROTEIN [INCLUDES 2-HYDROXYACYL-COA DEHYDRATASE (N-TER) AND ITS ACTIVATOR DOMAIN (C_TERM)-RELATED"/>
    <property type="match status" value="1"/>
</dbReference>
<dbReference type="EMBL" id="BARV01041124">
    <property type="protein sequence ID" value="GAI48041.1"/>
    <property type="molecule type" value="Genomic_DNA"/>
</dbReference>
<organism evidence="2">
    <name type="scientific">marine sediment metagenome</name>
    <dbReference type="NCBI Taxonomy" id="412755"/>
    <lineage>
        <taxon>unclassified sequences</taxon>
        <taxon>metagenomes</taxon>
        <taxon>ecological metagenomes</taxon>
    </lineage>
</organism>
<accession>X1PZX2</accession>